<gene>
    <name evidence="2" type="ORF">HID58_033753</name>
</gene>
<feature type="region of interest" description="Disordered" evidence="1">
    <location>
        <begin position="538"/>
        <end position="562"/>
    </location>
</feature>
<comment type="caution">
    <text evidence="2">The sequence shown here is derived from an EMBL/GenBank/DDBJ whole genome shotgun (WGS) entry which is preliminary data.</text>
</comment>
<feature type="region of interest" description="Disordered" evidence="1">
    <location>
        <begin position="845"/>
        <end position="897"/>
    </location>
</feature>
<dbReference type="EMBL" id="JAGKQM010000009">
    <property type="protein sequence ID" value="KAH0910432.1"/>
    <property type="molecule type" value="Genomic_DNA"/>
</dbReference>
<dbReference type="PANTHER" id="PTHR35130">
    <property type="entry name" value="MEDIATOR OF RNA POLYMERASE II TRANSCRIPTION SUBUNIT 16"/>
    <property type="match status" value="1"/>
</dbReference>
<organism evidence="2 3">
    <name type="scientific">Brassica napus</name>
    <name type="common">Rape</name>
    <dbReference type="NCBI Taxonomy" id="3708"/>
    <lineage>
        <taxon>Eukaryota</taxon>
        <taxon>Viridiplantae</taxon>
        <taxon>Streptophyta</taxon>
        <taxon>Embryophyta</taxon>
        <taxon>Tracheophyta</taxon>
        <taxon>Spermatophyta</taxon>
        <taxon>Magnoliopsida</taxon>
        <taxon>eudicotyledons</taxon>
        <taxon>Gunneridae</taxon>
        <taxon>Pentapetalae</taxon>
        <taxon>rosids</taxon>
        <taxon>malvids</taxon>
        <taxon>Brassicales</taxon>
        <taxon>Brassicaceae</taxon>
        <taxon>Brassiceae</taxon>
        <taxon>Brassica</taxon>
    </lineage>
</organism>
<sequence length="1325" mass="143956">MADRGRLFSLCLLEISQINRGFIALSLDMNQPQVSLGNSTGGDAKEEEEEEEEVNQHQLEEEEEEAESRDQIVVEEKSDDQMEVDPVSPATVFCVTLKQPNSNLLHKMSVPELCRNFSAVAWCGKLNAIACASETCARIPSSKAIPPFWIPIHILIPERPTECAVFNVVADSPRDSVQFIEWSPTSCPRALLIANFHGRITIWTQPTQGAANLVHDATSWQCEHEWRQDIAVVTKWLTGASPYKWLSSNSKTSSGTNAKSTFEEKFLSQSSESSARWPNFLCVCSVFSSGSVQLHWSQWPSNQGGTAPKWFSTKKGLLGAGPSGIMAADAIITDSGAMHVAGVPIVNPSTIVVWEVTPGPGNVLQATPKISTGSHVPPSLSSSAWTGFAPLAAYLFNWQEYLISEINKGKKPTDQESSDAISLSCSPVSNFSAYVSPEAAAQSAATTTWGSGVTAVAFDPTRGGSVIAVVIVEGQYMSPYDPDEGPSITGWKVQRWESSVQPVVLHQIFGNPTSNFGGQVPTQTVWVSRVDLSIPPTNDFKNHQTAVAGPSVDAQKEPDSGDDKANKVVFDPFDLPSDIRTLARIVYSAHGGEIAVAFLRGGVHIFSGPTFSPVENYQINVGSAIAAPAFSPTSCCSASVWHDAAKDCAMLNIIRVLPPALPPNQSKVDQSMWERAIAERFWWSLLVGVDWWDAVGCTQSAAEDGIVSLTSVIAVMDADFHSLPSTQHRQQYGPNLDRIKCRLLEGTNAQEVRAMVLDMQARLLLDMLGKGIESALVNPSALVIEPWRTDGETILSTDPEALAVDPALVSSIQAYVDAVLDLASHFITRLRRYASFCRTLASHAASTGTGSNRNMVASPTQNASSPATTQAVPDKSVNHGPGQPTATTSTTNPSGSTQMQAWMQGAIAKFSSSNDGVSNSTASPVSGSATFMPISINTGTFPGTPAVRLIGDCHFLHRLCQLLLFCYFQRLQASRNHQKNADASSQKLQTGATSKSEEVNSAKPNPALNRMEEAQGFRTSQLGAGVKGIDDNSARTTKMGSGNAGQGYTFEEVRVLFHILMDLCKRTAALPHPLPGSQVGSGNIQVRLHYIDGNYTVLPEVVEAALGPHMQNMPRPRGADAAGLLLRELELHPPSEEWHRRNLFGGPGTDPEDAVPSDDTFFTQGHSLDVYDRVQSLWPRKRRMSERDAAFGLNTSVGLGAYLGIMGSRRDVVTATWKTGLEGVWYKCIRCLRQTSAFASPGASKQPNPNEREAWWTSRWVYCCPMCGGTWLHKVKEIAGEYYEGLESYKSWSQVIYMYIMDKTIGPFSRMKRKLSTAATRNKSE</sequence>
<feature type="region of interest" description="Disordered" evidence="1">
    <location>
        <begin position="978"/>
        <end position="1044"/>
    </location>
</feature>
<protein>
    <recommendedName>
        <fullName evidence="4">Mediator of RNA polymerase II transcription subunit 16</fullName>
    </recommendedName>
</protein>
<dbReference type="PANTHER" id="PTHR35130:SF1">
    <property type="entry name" value="MEDIATOR OF RNA POLYMERASE II TRANSCRIPTION SUBUNIT 16"/>
    <property type="match status" value="1"/>
</dbReference>
<evidence type="ECO:0008006" key="4">
    <source>
        <dbReference type="Google" id="ProtNLM"/>
    </source>
</evidence>
<proteinExistence type="predicted"/>
<keyword evidence="3" id="KW-1185">Reference proteome</keyword>
<feature type="compositionally biased region" description="Polar residues" evidence="1">
    <location>
        <begin position="884"/>
        <end position="897"/>
    </location>
</feature>
<accession>A0ABQ8C135</accession>
<evidence type="ECO:0000256" key="1">
    <source>
        <dbReference type="SAM" id="MobiDB-lite"/>
    </source>
</evidence>
<feature type="compositionally biased region" description="Polar residues" evidence="1">
    <location>
        <begin position="845"/>
        <end position="871"/>
    </location>
</feature>
<reference evidence="2 3" key="1">
    <citation type="submission" date="2021-05" db="EMBL/GenBank/DDBJ databases">
        <title>Genome Assembly of Synthetic Allotetraploid Brassica napus Reveals Homoeologous Exchanges between Subgenomes.</title>
        <authorList>
            <person name="Davis J.T."/>
        </authorList>
    </citation>
    <scope>NUCLEOTIDE SEQUENCE [LARGE SCALE GENOMIC DNA]</scope>
    <source>
        <strain evidence="3">cv. Da-Ae</strain>
        <tissue evidence="2">Seedling</tissue>
    </source>
</reference>
<evidence type="ECO:0000313" key="2">
    <source>
        <dbReference type="EMBL" id="KAH0910432.1"/>
    </source>
</evidence>
<evidence type="ECO:0000313" key="3">
    <source>
        <dbReference type="Proteomes" id="UP000824890"/>
    </source>
</evidence>
<feature type="compositionally biased region" description="Polar residues" evidence="1">
    <location>
        <begin position="978"/>
        <end position="994"/>
    </location>
</feature>
<dbReference type="Proteomes" id="UP000824890">
    <property type="component" value="Unassembled WGS sequence"/>
</dbReference>
<dbReference type="InterPro" id="IPR038836">
    <property type="entry name" value="MED16"/>
</dbReference>
<name>A0ABQ8C135_BRANA</name>
<feature type="region of interest" description="Disordered" evidence="1">
    <location>
        <begin position="34"/>
        <end position="70"/>
    </location>
</feature>